<evidence type="ECO:0000313" key="2">
    <source>
        <dbReference type="Proteomes" id="UP000293162"/>
    </source>
</evidence>
<keyword evidence="1" id="KW-0645">Protease</keyword>
<reference evidence="1 2" key="1">
    <citation type="submission" date="2019-02" db="EMBL/GenBank/DDBJ databases">
        <title>Bacterial novel species Emticicia sp. 17J42-9 isolated from soil.</title>
        <authorList>
            <person name="Jung H.-Y."/>
        </authorList>
    </citation>
    <scope>NUCLEOTIDE SEQUENCE [LARGE SCALE GENOMIC DNA]</scope>
    <source>
        <strain evidence="1 2">17J42-9</strain>
    </source>
</reference>
<gene>
    <name evidence="1" type="ORF">EWM59_09630</name>
</gene>
<proteinExistence type="predicted"/>
<sequence length="419" mass="48418">MMKYLSYKTYMFTKAITIVLLLLCFALPGVCQLNIEGRVIDGADNKPLIFANVFISNTTKGQQTDEKGRFKLTNVPSGTIDLVISYVGYQTFSLQLKADTLKKSLLVILNADAIELQGVTVKRVRDGFKKYFYVFEEGFMGKTNFSKECKLKNPGALTFSKSNDDSELIIRAEEPLEIENKVLGYVVKYQLEEFRYNFKEHYTSYWGYPFFEEMKTRSDRRKKQWIENRNKAYYGSSQHFLKALTEEKLNEEGYVMHTLIRQEKKFFSVPLVAEKRDSTGNIINEASKEKMMVDSTDLKLRINQSLKKIATNGFSRHVQYLVRTPLKESEIVSQHKDLFAIEFRNHLYVVYNKEFEEPQFANGGLTNIPQTSIISLLEPPALVEKNGHLINPLAFIFEGRWGNEKIGELLPLDYQPELP</sequence>
<dbReference type="Proteomes" id="UP000293162">
    <property type="component" value="Unassembled WGS sequence"/>
</dbReference>
<organism evidence="1 2">
    <name type="scientific">Emticicia agri</name>
    <dbReference type="NCBI Taxonomy" id="2492393"/>
    <lineage>
        <taxon>Bacteria</taxon>
        <taxon>Pseudomonadati</taxon>
        <taxon>Bacteroidota</taxon>
        <taxon>Cytophagia</taxon>
        <taxon>Cytophagales</taxon>
        <taxon>Leadbetterellaceae</taxon>
        <taxon>Emticicia</taxon>
    </lineage>
</organism>
<evidence type="ECO:0000313" key="1">
    <source>
        <dbReference type="EMBL" id="RYU95875.1"/>
    </source>
</evidence>
<dbReference type="Pfam" id="PF13715">
    <property type="entry name" value="CarbopepD_reg_2"/>
    <property type="match status" value="1"/>
</dbReference>
<keyword evidence="1" id="KW-0121">Carboxypeptidase</keyword>
<dbReference type="InterPro" id="IPR008969">
    <property type="entry name" value="CarboxyPept-like_regulatory"/>
</dbReference>
<protein>
    <submittedName>
        <fullName evidence="1">Carboxypeptidase-like regulatory domain-containing protein</fullName>
    </submittedName>
</protein>
<dbReference type="OrthoDB" id="1223654at2"/>
<dbReference type="AlphaFoldDB" id="A0A4Q5M1F9"/>
<dbReference type="SUPFAM" id="SSF49464">
    <property type="entry name" value="Carboxypeptidase regulatory domain-like"/>
    <property type="match status" value="1"/>
</dbReference>
<dbReference type="GO" id="GO:0004180">
    <property type="term" value="F:carboxypeptidase activity"/>
    <property type="evidence" value="ECO:0007669"/>
    <property type="project" value="UniProtKB-KW"/>
</dbReference>
<keyword evidence="2" id="KW-1185">Reference proteome</keyword>
<accession>A0A4Q5M1F9</accession>
<dbReference type="RefSeq" id="WP_130020755.1">
    <property type="nucleotide sequence ID" value="NZ_SEWF01000011.1"/>
</dbReference>
<dbReference type="Gene3D" id="2.60.40.1120">
    <property type="entry name" value="Carboxypeptidase-like, regulatory domain"/>
    <property type="match status" value="1"/>
</dbReference>
<keyword evidence="1" id="KW-0378">Hydrolase</keyword>
<comment type="caution">
    <text evidence="1">The sequence shown here is derived from an EMBL/GenBank/DDBJ whole genome shotgun (WGS) entry which is preliminary data.</text>
</comment>
<name>A0A4Q5M1F9_9BACT</name>
<dbReference type="EMBL" id="SEWF01000011">
    <property type="protein sequence ID" value="RYU95875.1"/>
    <property type="molecule type" value="Genomic_DNA"/>
</dbReference>